<dbReference type="OrthoDB" id="9807778at2"/>
<evidence type="ECO:0000313" key="10">
    <source>
        <dbReference type="Proteomes" id="UP000183469"/>
    </source>
</evidence>
<dbReference type="InterPro" id="IPR050256">
    <property type="entry name" value="Glycosyltransferase_2"/>
</dbReference>
<dbReference type="CDD" id="cd04187">
    <property type="entry name" value="DPM1_like_bac"/>
    <property type="match status" value="1"/>
</dbReference>
<dbReference type="GO" id="GO:0016757">
    <property type="term" value="F:glycosyltransferase activity"/>
    <property type="evidence" value="ECO:0007669"/>
    <property type="project" value="UniProtKB-KW"/>
</dbReference>
<dbReference type="GO" id="GO:0005886">
    <property type="term" value="C:plasma membrane"/>
    <property type="evidence" value="ECO:0007669"/>
    <property type="project" value="TreeGrafter"/>
</dbReference>
<keyword evidence="2 9" id="KW-0328">Glycosyltransferase</keyword>
<dbReference type="Pfam" id="PF00535">
    <property type="entry name" value="Glycos_transf_2"/>
    <property type="match status" value="1"/>
</dbReference>
<keyword evidence="3 9" id="KW-0808">Transferase</keyword>
<evidence type="ECO:0000256" key="2">
    <source>
        <dbReference type="ARBA" id="ARBA00022676"/>
    </source>
</evidence>
<feature type="transmembrane region" description="Helical" evidence="7">
    <location>
        <begin position="229"/>
        <end position="250"/>
    </location>
</feature>
<keyword evidence="4 7" id="KW-0812">Transmembrane</keyword>
<dbReference type="Gene3D" id="3.90.550.10">
    <property type="entry name" value="Spore Coat Polysaccharide Biosynthesis Protein SpsA, Chain A"/>
    <property type="match status" value="1"/>
</dbReference>
<evidence type="ECO:0000256" key="3">
    <source>
        <dbReference type="ARBA" id="ARBA00022679"/>
    </source>
</evidence>
<keyword evidence="5 7" id="KW-1133">Transmembrane helix</keyword>
<dbReference type="EMBL" id="FNQG01000003">
    <property type="protein sequence ID" value="SDZ83604.1"/>
    <property type="molecule type" value="Genomic_DNA"/>
</dbReference>
<evidence type="ECO:0000256" key="7">
    <source>
        <dbReference type="SAM" id="Phobius"/>
    </source>
</evidence>
<feature type="domain" description="Glycosyltransferase 2-like" evidence="8">
    <location>
        <begin position="5"/>
        <end position="166"/>
    </location>
</feature>
<dbReference type="InterPro" id="IPR029044">
    <property type="entry name" value="Nucleotide-diphossugar_trans"/>
</dbReference>
<dbReference type="PANTHER" id="PTHR48090:SF1">
    <property type="entry name" value="PROPHAGE BACTOPRENOL GLUCOSYL TRANSFERASE HOMOLOG"/>
    <property type="match status" value="1"/>
</dbReference>
<dbReference type="Proteomes" id="UP000183469">
    <property type="component" value="Unassembled WGS sequence"/>
</dbReference>
<gene>
    <name evidence="9" type="ORF">SAMN05660648_00801</name>
</gene>
<dbReference type="InterPro" id="IPR001173">
    <property type="entry name" value="Glyco_trans_2-like"/>
</dbReference>
<accession>A0A1H3WAZ7</accession>
<reference evidence="9 10" key="1">
    <citation type="submission" date="2016-10" db="EMBL/GenBank/DDBJ databases">
        <authorList>
            <person name="de Groot N.N."/>
        </authorList>
    </citation>
    <scope>NUCLEOTIDE SEQUENCE [LARGE SCALE GENOMIC DNA]</scope>
    <source>
        <strain evidence="9 10">DSM 2872</strain>
    </source>
</reference>
<dbReference type="RefSeq" id="WP_026760198.1">
    <property type="nucleotide sequence ID" value="NZ_FNQG01000003.1"/>
</dbReference>
<dbReference type="SUPFAM" id="SSF53448">
    <property type="entry name" value="Nucleotide-diphospho-sugar transferases"/>
    <property type="match status" value="1"/>
</dbReference>
<evidence type="ECO:0000256" key="5">
    <source>
        <dbReference type="ARBA" id="ARBA00022989"/>
    </source>
</evidence>
<keyword evidence="6 7" id="KW-0472">Membrane</keyword>
<comment type="subcellular location">
    <subcellularLocation>
        <location evidence="1">Membrane</location>
        <topology evidence="1">Multi-pass membrane protein</topology>
    </subcellularLocation>
</comment>
<dbReference type="PANTHER" id="PTHR48090">
    <property type="entry name" value="UNDECAPRENYL-PHOSPHATE 4-DEOXY-4-FORMAMIDO-L-ARABINOSE TRANSFERASE-RELATED"/>
    <property type="match status" value="1"/>
</dbReference>
<dbReference type="AlphaFoldDB" id="A0A1H3WAZ7"/>
<evidence type="ECO:0000256" key="6">
    <source>
        <dbReference type="ARBA" id="ARBA00023136"/>
    </source>
</evidence>
<evidence type="ECO:0000256" key="1">
    <source>
        <dbReference type="ARBA" id="ARBA00004141"/>
    </source>
</evidence>
<proteinExistence type="predicted"/>
<evidence type="ECO:0000313" key="9">
    <source>
        <dbReference type="EMBL" id="SDZ83604.1"/>
    </source>
</evidence>
<protein>
    <submittedName>
        <fullName evidence="9">Dolichol-phosphate mannosyltransferase</fullName>
    </submittedName>
</protein>
<evidence type="ECO:0000259" key="8">
    <source>
        <dbReference type="Pfam" id="PF00535"/>
    </source>
</evidence>
<evidence type="ECO:0000256" key="4">
    <source>
        <dbReference type="ARBA" id="ARBA00022692"/>
    </source>
</evidence>
<name>A0A1H3WAZ7_SELRU</name>
<sequence>MKKVSIVVPVFNEEKNLVHFTQAVHEVMTKTSYAFELIFVDDGSSDDSSKILDELSVQYEQVKPIFLSHNYGHQIALTCGLDHAKGDAVITMDGDMQHPPALLPVLLGKWEEGYEVVQTIREATEGVSFFKKLTSKYYYRFLNMMSETKVYPGGSDFRLLDRKACDALCRYREHDRFIRGMVGTLGFKQTILPFTAPERFAGESKFSVKKMSKLAMDGILGYSVVPLRLSFYLGSVFALFSILLLGHVIWEFLHGNVVTGWTTIMVCVVLFSGVQLMILGIMGEYIGRIFKEVKNRPLYLTREEREKTAGQGE</sequence>
<organism evidence="9 10">
    <name type="scientific">Selenomonas ruminantium</name>
    <dbReference type="NCBI Taxonomy" id="971"/>
    <lineage>
        <taxon>Bacteria</taxon>
        <taxon>Bacillati</taxon>
        <taxon>Bacillota</taxon>
        <taxon>Negativicutes</taxon>
        <taxon>Selenomonadales</taxon>
        <taxon>Selenomonadaceae</taxon>
        <taxon>Selenomonas</taxon>
    </lineage>
</organism>
<feature type="transmembrane region" description="Helical" evidence="7">
    <location>
        <begin position="262"/>
        <end position="286"/>
    </location>
</feature>